<dbReference type="CDD" id="cd06225">
    <property type="entry name" value="HAMP"/>
    <property type="match status" value="1"/>
</dbReference>
<dbReference type="EC" id="2.7.13.3" evidence="3"/>
<dbReference type="InterPro" id="IPR003660">
    <property type="entry name" value="HAMP_dom"/>
</dbReference>
<evidence type="ECO:0000313" key="11">
    <source>
        <dbReference type="EMBL" id="GHO48624.1"/>
    </source>
</evidence>
<dbReference type="SUPFAM" id="SSF158472">
    <property type="entry name" value="HAMP domain-like"/>
    <property type="match status" value="1"/>
</dbReference>
<dbReference type="PANTHER" id="PTHR43711">
    <property type="entry name" value="TWO-COMPONENT HISTIDINE KINASE"/>
    <property type="match status" value="1"/>
</dbReference>
<organism evidence="11 12">
    <name type="scientific">Ktedonospora formicarum</name>
    <dbReference type="NCBI Taxonomy" id="2778364"/>
    <lineage>
        <taxon>Bacteria</taxon>
        <taxon>Bacillati</taxon>
        <taxon>Chloroflexota</taxon>
        <taxon>Ktedonobacteria</taxon>
        <taxon>Ktedonobacterales</taxon>
        <taxon>Ktedonobacteraceae</taxon>
        <taxon>Ktedonospora</taxon>
    </lineage>
</organism>
<dbReference type="Gene3D" id="1.10.287.130">
    <property type="match status" value="1"/>
</dbReference>
<dbReference type="Gene3D" id="3.30.565.10">
    <property type="entry name" value="Histidine kinase-like ATPase, C-terminal domain"/>
    <property type="match status" value="1"/>
</dbReference>
<feature type="transmembrane region" description="Helical" evidence="8">
    <location>
        <begin position="20"/>
        <end position="39"/>
    </location>
</feature>
<feature type="domain" description="Histidine kinase" evidence="9">
    <location>
        <begin position="247"/>
        <end position="462"/>
    </location>
</feature>
<dbReference type="Gene3D" id="6.10.340.10">
    <property type="match status" value="1"/>
</dbReference>
<reference evidence="11" key="1">
    <citation type="submission" date="2020-10" db="EMBL/GenBank/DDBJ databases">
        <title>Taxonomic study of unclassified bacteria belonging to the class Ktedonobacteria.</title>
        <authorList>
            <person name="Yabe S."/>
            <person name="Wang C.M."/>
            <person name="Zheng Y."/>
            <person name="Sakai Y."/>
            <person name="Cavaletti L."/>
            <person name="Monciardini P."/>
            <person name="Donadio S."/>
        </authorList>
    </citation>
    <scope>NUCLEOTIDE SEQUENCE</scope>
    <source>
        <strain evidence="11">SOSP1-1</strain>
    </source>
</reference>
<dbReference type="PRINTS" id="PR00344">
    <property type="entry name" value="BCTRLSENSOR"/>
</dbReference>
<keyword evidence="4" id="KW-0597">Phosphoprotein</keyword>
<evidence type="ECO:0000259" key="10">
    <source>
        <dbReference type="PROSITE" id="PS50885"/>
    </source>
</evidence>
<proteinExistence type="predicted"/>
<evidence type="ECO:0000256" key="6">
    <source>
        <dbReference type="ARBA" id="ARBA00022777"/>
    </source>
</evidence>
<dbReference type="Pfam" id="PF00512">
    <property type="entry name" value="HisKA"/>
    <property type="match status" value="1"/>
</dbReference>
<dbReference type="PROSITE" id="PS50109">
    <property type="entry name" value="HIS_KIN"/>
    <property type="match status" value="1"/>
</dbReference>
<dbReference type="CDD" id="cd00082">
    <property type="entry name" value="HisKA"/>
    <property type="match status" value="1"/>
</dbReference>
<evidence type="ECO:0000256" key="2">
    <source>
        <dbReference type="ARBA" id="ARBA00004370"/>
    </source>
</evidence>
<dbReference type="PANTHER" id="PTHR43711:SF1">
    <property type="entry name" value="HISTIDINE KINASE 1"/>
    <property type="match status" value="1"/>
</dbReference>
<comment type="caution">
    <text evidence="11">The sequence shown here is derived from an EMBL/GenBank/DDBJ whole genome shotgun (WGS) entry which is preliminary data.</text>
</comment>
<dbReference type="Pfam" id="PF00672">
    <property type="entry name" value="HAMP"/>
    <property type="match status" value="1"/>
</dbReference>
<name>A0A8J3IC15_9CHLR</name>
<dbReference type="EMBL" id="BNJF01000004">
    <property type="protein sequence ID" value="GHO48624.1"/>
    <property type="molecule type" value="Genomic_DNA"/>
</dbReference>
<dbReference type="SUPFAM" id="SSF47384">
    <property type="entry name" value="Homodimeric domain of signal transducing histidine kinase"/>
    <property type="match status" value="1"/>
</dbReference>
<dbReference type="SMART" id="SM00387">
    <property type="entry name" value="HATPase_c"/>
    <property type="match status" value="1"/>
</dbReference>
<dbReference type="SMART" id="SM00388">
    <property type="entry name" value="HisKA"/>
    <property type="match status" value="1"/>
</dbReference>
<dbReference type="FunFam" id="3.30.565.10:FF:000006">
    <property type="entry name" value="Sensor histidine kinase WalK"/>
    <property type="match status" value="1"/>
</dbReference>
<evidence type="ECO:0000256" key="4">
    <source>
        <dbReference type="ARBA" id="ARBA00022553"/>
    </source>
</evidence>
<keyword evidence="8" id="KW-1133">Transmembrane helix</keyword>
<dbReference type="InterPro" id="IPR050736">
    <property type="entry name" value="Sensor_HK_Regulatory"/>
</dbReference>
<dbReference type="PROSITE" id="PS50885">
    <property type="entry name" value="HAMP"/>
    <property type="match status" value="1"/>
</dbReference>
<evidence type="ECO:0000256" key="8">
    <source>
        <dbReference type="SAM" id="Phobius"/>
    </source>
</evidence>
<evidence type="ECO:0000256" key="5">
    <source>
        <dbReference type="ARBA" id="ARBA00022679"/>
    </source>
</evidence>
<dbReference type="GO" id="GO:0000155">
    <property type="term" value="F:phosphorelay sensor kinase activity"/>
    <property type="evidence" value="ECO:0007669"/>
    <property type="project" value="InterPro"/>
</dbReference>
<evidence type="ECO:0000256" key="3">
    <source>
        <dbReference type="ARBA" id="ARBA00012438"/>
    </source>
</evidence>
<keyword evidence="5" id="KW-0808">Transferase</keyword>
<protein>
    <recommendedName>
        <fullName evidence="3">histidine kinase</fullName>
        <ecNumber evidence="3">2.7.13.3</ecNumber>
    </recommendedName>
</protein>
<evidence type="ECO:0000256" key="7">
    <source>
        <dbReference type="ARBA" id="ARBA00023012"/>
    </source>
</evidence>
<comment type="catalytic activity">
    <reaction evidence="1">
        <text>ATP + protein L-histidine = ADP + protein N-phospho-L-histidine.</text>
        <dbReference type="EC" id="2.7.13.3"/>
    </reaction>
</comment>
<dbReference type="SUPFAM" id="SSF55874">
    <property type="entry name" value="ATPase domain of HSP90 chaperone/DNA topoisomerase II/histidine kinase"/>
    <property type="match status" value="1"/>
</dbReference>
<dbReference type="InterPro" id="IPR003594">
    <property type="entry name" value="HATPase_dom"/>
</dbReference>
<dbReference type="Proteomes" id="UP000612362">
    <property type="component" value="Unassembled WGS sequence"/>
</dbReference>
<dbReference type="InterPro" id="IPR036890">
    <property type="entry name" value="HATPase_C_sf"/>
</dbReference>
<dbReference type="InterPro" id="IPR005467">
    <property type="entry name" value="His_kinase_dom"/>
</dbReference>
<dbReference type="SMART" id="SM00304">
    <property type="entry name" value="HAMP"/>
    <property type="match status" value="1"/>
</dbReference>
<sequence length="479" mass="51878">MLSSFYPRLILMLHSLRLRLTLMFMLVVMVAVGTVALIANQATTNNLQVYNQAKDNQQIISTLLAAYQQHQSQQTLQALTEQLAHASHLRLILLDEQNRVIADSDHTLIGQVITSPVSSSPSTTSSSHSDLLYISTNKPAQSSAHVDFQLSNNSPEATFLTSVNHALWMAVLIAGLLALLLALGFASTLLKPLHTLKAAAGRMEQGDLSQRVSITAKGEIGALAHAFNTMADSLSRSEQVRSNLMNDVAHELRNPLMNIRGSLELLADQILEPTPETLASLYEETSLLSRLVSDLQDLSLAEAGQLRLARQPIELAEVVSQTVQIVQPQLERKHLMLCVSLPSHLPPVEADPERVAQILRNLLSNAIMHTTPPGKITITASLSAAMVQIRVLDTGEGIAPEHLPYLFDRFYRADSSRSRATGGTGLGLAIVKQMIQAHGGQITVESQPGKGTCFTFSLPAVPKSPDEKGSSQVALISTT</sequence>
<keyword evidence="6" id="KW-0418">Kinase</keyword>
<dbReference type="Pfam" id="PF02518">
    <property type="entry name" value="HATPase_c"/>
    <property type="match status" value="1"/>
</dbReference>
<keyword evidence="8" id="KW-0812">Transmembrane</keyword>
<keyword evidence="12" id="KW-1185">Reference proteome</keyword>
<dbReference type="CDD" id="cd00075">
    <property type="entry name" value="HATPase"/>
    <property type="match status" value="1"/>
</dbReference>
<dbReference type="AlphaFoldDB" id="A0A8J3IC15"/>
<dbReference type="RefSeq" id="WP_220197815.1">
    <property type="nucleotide sequence ID" value="NZ_BNJF01000004.1"/>
</dbReference>
<dbReference type="InterPro" id="IPR004358">
    <property type="entry name" value="Sig_transdc_His_kin-like_C"/>
</dbReference>
<accession>A0A8J3IC15</accession>
<evidence type="ECO:0000313" key="12">
    <source>
        <dbReference type="Proteomes" id="UP000612362"/>
    </source>
</evidence>
<feature type="transmembrane region" description="Helical" evidence="8">
    <location>
        <begin position="166"/>
        <end position="190"/>
    </location>
</feature>
<comment type="subcellular location">
    <subcellularLocation>
        <location evidence="2">Membrane</location>
    </subcellularLocation>
</comment>
<dbReference type="InterPro" id="IPR003661">
    <property type="entry name" value="HisK_dim/P_dom"/>
</dbReference>
<dbReference type="InterPro" id="IPR036097">
    <property type="entry name" value="HisK_dim/P_sf"/>
</dbReference>
<keyword evidence="7" id="KW-0902">Two-component regulatory system</keyword>
<gene>
    <name evidence="11" type="ORF">KSX_67870</name>
</gene>
<evidence type="ECO:0000256" key="1">
    <source>
        <dbReference type="ARBA" id="ARBA00000085"/>
    </source>
</evidence>
<feature type="domain" description="HAMP" evidence="10">
    <location>
        <begin position="187"/>
        <end position="239"/>
    </location>
</feature>
<keyword evidence="8" id="KW-0472">Membrane</keyword>
<evidence type="ECO:0000259" key="9">
    <source>
        <dbReference type="PROSITE" id="PS50109"/>
    </source>
</evidence>
<dbReference type="GO" id="GO:0016020">
    <property type="term" value="C:membrane"/>
    <property type="evidence" value="ECO:0007669"/>
    <property type="project" value="UniProtKB-SubCell"/>
</dbReference>